<proteinExistence type="predicted"/>
<comment type="caution">
    <text evidence="1">The sequence shown here is derived from an EMBL/GenBank/DDBJ whole genome shotgun (WGS) entry which is preliminary data.</text>
</comment>
<dbReference type="EMBL" id="CALSDN010000002">
    <property type="protein sequence ID" value="CAH6719335.1"/>
    <property type="molecule type" value="Genomic_DNA"/>
</dbReference>
<sequence length="645" mass="75804">MKCDEQLPICQNCIKSHRKCYRGVRLNFIQYSFYDPKNQYTTKNFEILDQSITIAKIYNGKRFYKPYLKLHTKEDLEKSDEIFQRDNEIAGNFQIDDDKREKLIGSISGTTSAAAATRATAAIRETMVETITSNYDGNSNGNYEKFDLPHKEDIPKDHNDLTSSELPQSSMEDIHGNRVNRDNDSSKDDFFDKFDEFWTESSNFLNEENINNFNFNPVENFSISNFLLKPKYQIKLPNNLKNSKLIFDNPNFQFNIKAFIKLIDSEKYYWLLDLFNDLDIWKNLIPNYCLHLINEGDDNENNNMVNGTFLINCLLNCSKDNIRDGTDFQILLNHQLHYYESIKNKIVSVENFKIFEILLVSIVLFLFNILNKFILKIADEKVINIFNNQIKLFNKLVFKFFKLSNLKYKKFKSIIFLSSVQSIMILKYLIVKNFELQPELTQDLDQVSHPIDNKSSTTTDSKSLTEHSDPHRQTNIDDSLENIDSLNWTEDLNEEINYETNDKQIIKKLNYFEVVNLNNNFNNLEFNQVNPINHSINSTTSTSFKLRKILVHSIKLDYMKRFPNFKTFSIDNSIIPKFNMINIHVVLPNDKLTLLLLISQYLLKSLSHSLESFGTLEKSFKIIETSMVTEDIKILWHHYFHWMLV</sequence>
<dbReference type="Proteomes" id="UP001152531">
    <property type="component" value="Unassembled WGS sequence"/>
</dbReference>
<evidence type="ECO:0000313" key="1">
    <source>
        <dbReference type="EMBL" id="CAH6719335.1"/>
    </source>
</evidence>
<keyword evidence="2" id="KW-1185">Reference proteome</keyword>
<organism evidence="1 2">
    <name type="scientific">[Candida] jaroonii</name>
    <dbReference type="NCBI Taxonomy" id="467808"/>
    <lineage>
        <taxon>Eukaryota</taxon>
        <taxon>Fungi</taxon>
        <taxon>Dikarya</taxon>
        <taxon>Ascomycota</taxon>
        <taxon>Saccharomycotina</taxon>
        <taxon>Pichiomycetes</taxon>
        <taxon>Debaryomycetaceae</taxon>
        <taxon>Yamadazyma</taxon>
    </lineage>
</organism>
<reference evidence="1" key="1">
    <citation type="submission" date="2022-06" db="EMBL/GenBank/DDBJ databases">
        <authorList>
            <person name="Legras J.-L."/>
            <person name="Devillers H."/>
            <person name="Grondin C."/>
        </authorList>
    </citation>
    <scope>NUCLEOTIDE SEQUENCE</scope>
    <source>
        <strain evidence="1">CLIB 1444</strain>
    </source>
</reference>
<evidence type="ECO:0000313" key="2">
    <source>
        <dbReference type="Proteomes" id="UP001152531"/>
    </source>
</evidence>
<protein>
    <submittedName>
        <fullName evidence="1">Uncharacterized protein</fullName>
    </submittedName>
</protein>
<gene>
    <name evidence="1" type="ORF">CLIB1444_02S06150</name>
</gene>
<accession>A0ACA9Y3D7</accession>
<name>A0ACA9Y3D7_9ASCO</name>